<sequence length="1628" mass="187016">MSKARSRNSLLLSHSKVAHSLNGTDELSLMKYHLDKPIDSIYPLDSNNSNKDEVKLKHKKGRELTYPDFHPWKDHTQMDDESSRVEIDKMTNSLYLNKGLFEAPQVPNEYYTARNLIQATLFSSGENCFEVLKELSQHLAGVHKTRNEVINKIRADSNNFKLPAKVTLTTLKREAWLADLANDSVPLSKISSRIPHGLKNKVLVDVLCSNSVPIPRAIWFTKCVLYGDAVAIRKKMQNRGESDALESQWLQEWTHQVVDYMYRFSRDFSMVSTPEKKSDIMNKLNYLLKYVQTLYIECLIDKSTLLSSIVRFLKDGLNLEPHYIVQLLLESSKSEANDEEFGTHRDAEINFGQRFLALLLLQVFWIDITKLDYLCKDLSEALLLNYYFISRVPISTSKQSRIPGTLERSLSLKLKESVLGSISDSIRYMFKLNTNAFIIPNYWILIGSTLYQVILGESELMSNQEIEDIQKQLQLIQHRNESLMLNMKHSKSTKEEKPFINSHRRTSSFPAGFTPLNLPFETNVVSPEQKYEELDTLESELFINRSSDDIFRIIDYLDKLKFNEELAKLLRPSLKQKSGNTDWKLNLSVAITWCITIHREPGYSSENILMFCGFLKHRVLAAGSLKYITKIKASIENSILDTIYDLLAGQPQSINFQNLYVLINELYQLKVISISAYLRKLIASGMFFSEPGVELQLNNPSVKMHVNILQNLPVLNNKQCDSILKKWSDPQINFTHKFEHGQSVLKQEVIDKFANNTLVSCNLQNLENLEVGVKYLLVNWMTEEIKKIINSSSKLIHIRFLTVTLLYKVYSSCDNLAVFFKVLVKSVLRNDGKVIVLDMDSLYLIAKLMVRHFKLIKTISGSDTGSVGYEIFRLIMVNYKDLATREPSYLNFKSIWDFIETSFDTKSRSDINADPQLQKPATIPQFIYSKATVDSPMKLNAHTVENRKASTEYSIDEFSSDLNDLTNKSYVFMTTSEVNYAFSALKLGENNETYNGENGSKRFAIVLFDYYMKYGGRLSKEEENLLIRLLINTKHILQAQFFFPFIDCFAYFTQKQIPKFENEQEKLKFTIVAKKLIANEILEIQEVLTIITTIFSNQEMVYNYNSMLHDLVIGDNIQEEQVLTEGQILPLQISRIAFYSKQGAKTLEIIANEIKAQSMEVLSFSISYNQNLEQLFTKWIVTRSRFFMENIKVNFDDDQIISLINRVSGLNTNIHSLDDLLINSSKINEFNLPLFQILFRLILTREMIKISDIERFNQLKMFIETMIPQLRFQFSLDNSFFGELFNSLPSDFKSDVLTILSSILFSHIRLLEDKFKAECEFNGVDILPLLADFFKKFSFSSIESIETTTLVLGGLSDYLSNLLTLLDSMSTPKKQAENESIDRSLSVFIRILIIYKESIAKFILNHDQGFNFLVNLKRLLVSEYFTGCNEKLKILLYDLMLISKNLLAQELNLERGKRNDIKDVIVDTPTNNNAGTPSISGQPSNLTPNQEKSNVFLSQDLVANGQLSKFEKFAAIFDLPDIDNHDILQKYLDDTNIISAVTLQENEINASGDFHIFNNSGLYLVKSSRDSMFSNEPFNLLGEKKKVGDPPKFKISSFEILENTNPEINNGKINLSLFDAYITKQNPP</sequence>
<evidence type="ECO:0000313" key="10">
    <source>
        <dbReference type="EMBL" id="EGV62020.1"/>
    </source>
</evidence>
<protein>
    <recommendedName>
        <fullName evidence="3">Mediator of RNA polymerase II transcription subunit 12</fullName>
    </recommendedName>
    <alternativeName>
        <fullName evidence="7">Mediator complex subunit 12</fullName>
    </alternativeName>
</protein>
<evidence type="ECO:0000256" key="5">
    <source>
        <dbReference type="ARBA" id="ARBA00023163"/>
    </source>
</evidence>
<organism evidence="11">
    <name type="scientific">Candida tenuis (strain ATCC 10573 / BCRC 21748 / CBS 615 / JCM 9827 / NBRC 10315 / NRRL Y-1498 / VKM Y-70)</name>
    <name type="common">Yeast</name>
    <name type="synonym">Yamadazyma tenuis</name>
    <dbReference type="NCBI Taxonomy" id="590646"/>
    <lineage>
        <taxon>Eukaryota</taxon>
        <taxon>Fungi</taxon>
        <taxon>Dikarya</taxon>
        <taxon>Ascomycota</taxon>
        <taxon>Saccharomycotina</taxon>
        <taxon>Pichiomycetes</taxon>
        <taxon>Debaryomycetaceae</taxon>
        <taxon>Yamadazyma</taxon>
    </lineage>
</organism>
<dbReference type="PANTHER" id="PTHR46567">
    <property type="entry name" value="MEDIATOR OF RNA POLYMERASE II TRANSCRIPTION SUBUNIT 12"/>
    <property type="match status" value="1"/>
</dbReference>
<evidence type="ECO:0000256" key="7">
    <source>
        <dbReference type="ARBA" id="ARBA00032010"/>
    </source>
</evidence>
<keyword evidence="6" id="KW-0539">Nucleus</keyword>
<dbReference type="SMART" id="SM01281">
    <property type="entry name" value="Med12"/>
    <property type="match status" value="1"/>
</dbReference>
<feature type="region of interest" description="Disordered" evidence="8">
    <location>
        <begin position="1467"/>
        <end position="1486"/>
    </location>
</feature>
<dbReference type="Pfam" id="PF09497">
    <property type="entry name" value="Med12"/>
    <property type="match status" value="1"/>
</dbReference>
<gene>
    <name evidence="10" type="ORF">CANTEDRAFT_99118</name>
</gene>
<dbReference type="Proteomes" id="UP000000707">
    <property type="component" value="Unassembled WGS sequence"/>
</dbReference>
<dbReference type="STRING" id="590646.G3BA60"/>
<comment type="similarity">
    <text evidence="2">Belongs to the Mediator complex subunit 12 family.</text>
</comment>
<comment type="subcellular location">
    <subcellularLocation>
        <location evidence="1">Nucleus</location>
    </subcellularLocation>
</comment>
<dbReference type="GeneID" id="18250827"/>
<accession>G3BA60</accession>
<dbReference type="GO" id="GO:0006357">
    <property type="term" value="P:regulation of transcription by RNA polymerase II"/>
    <property type="evidence" value="ECO:0007669"/>
    <property type="project" value="InterPro"/>
</dbReference>
<feature type="compositionally biased region" description="Polar residues" evidence="8">
    <location>
        <begin position="1468"/>
        <end position="1486"/>
    </location>
</feature>
<dbReference type="PANTHER" id="PTHR46567:SF1">
    <property type="entry name" value="MEDIATOR OF RNA POLYMERASE II TRANSCRIPTION SUBUNIT 12"/>
    <property type="match status" value="1"/>
</dbReference>
<evidence type="ECO:0000256" key="8">
    <source>
        <dbReference type="SAM" id="MobiDB-lite"/>
    </source>
</evidence>
<evidence type="ECO:0000256" key="4">
    <source>
        <dbReference type="ARBA" id="ARBA00023015"/>
    </source>
</evidence>
<name>G3BA60_CANTC</name>
<proteinExistence type="inferred from homology"/>
<dbReference type="OrthoDB" id="20828at2759"/>
<evidence type="ECO:0000256" key="2">
    <source>
        <dbReference type="ARBA" id="ARBA00010289"/>
    </source>
</evidence>
<dbReference type="InterPro" id="IPR019035">
    <property type="entry name" value="Mediator_Med12"/>
</dbReference>
<evidence type="ECO:0000256" key="3">
    <source>
        <dbReference type="ARBA" id="ARBA00019622"/>
    </source>
</evidence>
<evidence type="ECO:0000313" key="11">
    <source>
        <dbReference type="Proteomes" id="UP000000707"/>
    </source>
</evidence>
<dbReference type="GO" id="GO:0016592">
    <property type="term" value="C:mediator complex"/>
    <property type="evidence" value="ECO:0007669"/>
    <property type="project" value="InterPro"/>
</dbReference>
<evidence type="ECO:0000259" key="9">
    <source>
        <dbReference type="SMART" id="SM01281"/>
    </source>
</evidence>
<feature type="domain" description="Mediator complex subunit Med12" evidence="9">
    <location>
        <begin position="159"/>
        <end position="222"/>
    </location>
</feature>
<dbReference type="HOGENOM" id="CLU_003142_0_0_1"/>
<dbReference type="eggNOG" id="KOG4522">
    <property type="taxonomic scope" value="Eukaryota"/>
</dbReference>
<evidence type="ECO:0000256" key="6">
    <source>
        <dbReference type="ARBA" id="ARBA00023242"/>
    </source>
</evidence>
<keyword evidence="4" id="KW-0805">Transcription regulation</keyword>
<dbReference type="EMBL" id="GL996527">
    <property type="protein sequence ID" value="EGV62020.1"/>
    <property type="molecule type" value="Genomic_DNA"/>
</dbReference>
<dbReference type="GO" id="GO:0003712">
    <property type="term" value="F:transcription coregulator activity"/>
    <property type="evidence" value="ECO:0007669"/>
    <property type="project" value="InterPro"/>
</dbReference>
<keyword evidence="5" id="KW-0804">Transcription</keyword>
<dbReference type="KEGG" id="cten:18250827"/>
<keyword evidence="11" id="KW-1185">Reference proteome</keyword>
<evidence type="ECO:0000256" key="1">
    <source>
        <dbReference type="ARBA" id="ARBA00004123"/>
    </source>
</evidence>
<reference evidence="10 11" key="1">
    <citation type="journal article" date="2011" name="Proc. Natl. Acad. Sci. U.S.A.">
        <title>Comparative genomics of xylose-fermenting fungi for enhanced biofuel production.</title>
        <authorList>
            <person name="Wohlbach D.J."/>
            <person name="Kuo A."/>
            <person name="Sato T.K."/>
            <person name="Potts K.M."/>
            <person name="Salamov A.A."/>
            <person name="LaButti K.M."/>
            <person name="Sun H."/>
            <person name="Clum A."/>
            <person name="Pangilinan J.L."/>
            <person name="Lindquist E.A."/>
            <person name="Lucas S."/>
            <person name="Lapidus A."/>
            <person name="Jin M."/>
            <person name="Gunawan C."/>
            <person name="Balan V."/>
            <person name="Dale B.E."/>
            <person name="Jeffries T.W."/>
            <person name="Zinkel R."/>
            <person name="Barry K.W."/>
            <person name="Grigoriev I.V."/>
            <person name="Gasch A.P."/>
        </authorList>
    </citation>
    <scope>NUCLEOTIDE SEQUENCE [LARGE SCALE GENOMIC DNA]</scope>
    <source>
        <strain evidence="11">ATCC 10573 / BCRC 21748 / CBS 615 / JCM 9827 / NBRC 10315 / NRRL Y-1498 / VKM Y-70</strain>
    </source>
</reference>